<protein>
    <submittedName>
        <fullName evidence="8">Type II secretion system protein</fullName>
    </submittedName>
</protein>
<dbReference type="RefSeq" id="WP_012065867.1">
    <property type="nucleotide sequence ID" value="NC_009634.1"/>
</dbReference>
<evidence type="ECO:0000256" key="3">
    <source>
        <dbReference type="ARBA" id="ARBA00022692"/>
    </source>
</evidence>
<dbReference type="AlphaFoldDB" id="A6UR16"/>
<dbReference type="KEGG" id="mvn:Mevan_1035"/>
<organism evidence="8 9">
    <name type="scientific">Methanococcus vannielii (strain ATCC 35089 / DSM 1224 / JCM 13029 / OCM 148 / SB)</name>
    <dbReference type="NCBI Taxonomy" id="406327"/>
    <lineage>
        <taxon>Archaea</taxon>
        <taxon>Methanobacteriati</taxon>
        <taxon>Methanobacteriota</taxon>
        <taxon>Methanomada group</taxon>
        <taxon>Methanococci</taxon>
        <taxon>Methanococcales</taxon>
        <taxon>Methanococcaceae</taxon>
        <taxon>Methanococcus</taxon>
    </lineage>
</organism>
<feature type="transmembrane region" description="Helical" evidence="6">
    <location>
        <begin position="200"/>
        <end position="224"/>
    </location>
</feature>
<feature type="domain" description="Type II secretion system protein GspF" evidence="7">
    <location>
        <begin position="93"/>
        <end position="217"/>
    </location>
</feature>
<evidence type="ECO:0000313" key="8">
    <source>
        <dbReference type="EMBL" id="ABR54938.1"/>
    </source>
</evidence>
<feature type="transmembrane region" description="Helical" evidence="6">
    <location>
        <begin position="244"/>
        <end position="264"/>
    </location>
</feature>
<keyword evidence="9" id="KW-1185">Reference proteome</keyword>
<keyword evidence="4 6" id="KW-1133">Transmembrane helix</keyword>
<dbReference type="EMBL" id="CP000742">
    <property type="protein sequence ID" value="ABR54938.1"/>
    <property type="molecule type" value="Genomic_DNA"/>
</dbReference>
<feature type="transmembrane region" description="Helical" evidence="6">
    <location>
        <begin position="271"/>
        <end position="290"/>
    </location>
</feature>
<evidence type="ECO:0000256" key="5">
    <source>
        <dbReference type="ARBA" id="ARBA00023136"/>
    </source>
</evidence>
<dbReference type="HOGENOM" id="CLU_929424_0_0_2"/>
<evidence type="ECO:0000256" key="2">
    <source>
        <dbReference type="ARBA" id="ARBA00022475"/>
    </source>
</evidence>
<keyword evidence="2" id="KW-1003">Cell membrane</keyword>
<feature type="transmembrane region" description="Helical" evidence="6">
    <location>
        <begin position="58"/>
        <end position="78"/>
    </location>
</feature>
<gene>
    <name evidence="8" type="ordered locus">Mevan_1035</name>
</gene>
<dbReference type="eggNOG" id="arCOG01811">
    <property type="taxonomic scope" value="Archaea"/>
</dbReference>
<dbReference type="GeneID" id="5325491"/>
<sequence length="298" mass="32692">MDMSASISRIYNYLIKRNLRILKKTGKNVDERIFIGLIFVVLVLPILLRIIIGFTLQTTIILTLVYLGSVLAIPSIMYESKMEKFDSNLPKALYVMVLSLDSGRSIVEAINEVIRSGIPEVDSVFSKIVLLMTEKKLSFEDSMMLVSNSLDSKLFRQISRLIIENRKYGGELANTLKKLAKTLEDLQNLKSQLISVTGNGLAVGLVILCGVIPATAGLIGGYLTVISQLAPTMPSVEPNQISKAIETVQMGSGLFGLLFSVPLFGLKINKMIITCALCMSFAITAFYGVLRLTGLLFA</sequence>
<accession>A6UR16</accession>
<dbReference type="GO" id="GO:0005886">
    <property type="term" value="C:plasma membrane"/>
    <property type="evidence" value="ECO:0007669"/>
    <property type="project" value="UniProtKB-SubCell"/>
</dbReference>
<evidence type="ECO:0000313" key="9">
    <source>
        <dbReference type="Proteomes" id="UP000001107"/>
    </source>
</evidence>
<feature type="transmembrane region" description="Helical" evidence="6">
    <location>
        <begin position="33"/>
        <end position="52"/>
    </location>
</feature>
<evidence type="ECO:0000256" key="4">
    <source>
        <dbReference type="ARBA" id="ARBA00022989"/>
    </source>
</evidence>
<proteinExistence type="predicted"/>
<evidence type="ECO:0000256" key="1">
    <source>
        <dbReference type="ARBA" id="ARBA00004651"/>
    </source>
</evidence>
<dbReference type="OrthoDB" id="60490at2157"/>
<keyword evidence="3 6" id="KW-0812">Transmembrane</keyword>
<dbReference type="STRING" id="406327.Mevan_1035"/>
<evidence type="ECO:0000259" key="7">
    <source>
        <dbReference type="Pfam" id="PF00482"/>
    </source>
</evidence>
<name>A6UR16_METVS</name>
<dbReference type="PANTHER" id="PTHR35007">
    <property type="entry name" value="INTEGRAL MEMBRANE PROTEIN-RELATED"/>
    <property type="match status" value="1"/>
</dbReference>
<dbReference type="Pfam" id="PF00482">
    <property type="entry name" value="T2SSF"/>
    <property type="match status" value="1"/>
</dbReference>
<evidence type="ECO:0000256" key="6">
    <source>
        <dbReference type="SAM" id="Phobius"/>
    </source>
</evidence>
<comment type="subcellular location">
    <subcellularLocation>
        <location evidence="1">Cell membrane</location>
        <topology evidence="1">Multi-pass membrane protein</topology>
    </subcellularLocation>
</comment>
<dbReference type="InterPro" id="IPR018076">
    <property type="entry name" value="T2SS_GspF_dom"/>
</dbReference>
<reference evidence="8" key="1">
    <citation type="submission" date="2007-06" db="EMBL/GenBank/DDBJ databases">
        <title>Complete sequence of Methanococcus vannielii SB.</title>
        <authorList>
            <consortium name="US DOE Joint Genome Institute"/>
            <person name="Copeland A."/>
            <person name="Lucas S."/>
            <person name="Lapidus A."/>
            <person name="Barry K."/>
            <person name="Glavina del Rio T."/>
            <person name="Dalin E."/>
            <person name="Tice H."/>
            <person name="Pitluck S."/>
            <person name="Chain P."/>
            <person name="Malfatti S."/>
            <person name="Shin M."/>
            <person name="Vergez L."/>
            <person name="Schmutz J."/>
            <person name="Larimer F."/>
            <person name="Land M."/>
            <person name="Hauser L."/>
            <person name="Kyrpides N."/>
            <person name="Anderson I."/>
            <person name="Sieprawska-Lupa M."/>
            <person name="Whitman W.B."/>
            <person name="Richardson P."/>
        </authorList>
    </citation>
    <scope>NUCLEOTIDE SEQUENCE [LARGE SCALE GENOMIC DNA]</scope>
    <source>
        <strain evidence="8">SB</strain>
    </source>
</reference>
<dbReference type="Proteomes" id="UP000001107">
    <property type="component" value="Chromosome"/>
</dbReference>
<keyword evidence="5 6" id="KW-0472">Membrane</keyword>
<dbReference type="PANTHER" id="PTHR35007:SF2">
    <property type="entry name" value="PILUS ASSEMBLE PROTEIN"/>
    <property type="match status" value="1"/>
</dbReference>